<evidence type="ECO:0000256" key="11">
    <source>
        <dbReference type="SAM" id="Phobius"/>
    </source>
</evidence>
<dbReference type="InterPro" id="IPR058265">
    <property type="entry name" value="DUF7959"/>
</dbReference>
<dbReference type="AlphaFoldDB" id="A0A8J9VWN4"/>
<keyword evidence="2 11" id="KW-0812">Transmembrane</keyword>
<dbReference type="Proteomes" id="UP000838412">
    <property type="component" value="Chromosome 1"/>
</dbReference>
<keyword evidence="8" id="KW-0325">Glycoprotein</keyword>
<accession>A0A8J9VWN4</accession>
<evidence type="ECO:0000259" key="13">
    <source>
        <dbReference type="PROSITE" id="PS50287"/>
    </source>
</evidence>
<dbReference type="InterPro" id="IPR001190">
    <property type="entry name" value="SRCR"/>
</dbReference>
<keyword evidence="6 11" id="KW-0472">Membrane</keyword>
<sequence length="788" mass="85230">MYRMGSLWFLPAALILLKAVTADRDPSVCMERPANGGPQIPALPNVFQAYVECNMVDLGYTVAVMEYYDGVRNRGAILSEAHGSTRTVVYDFPNDEAFVIIGSTCQTQKASDLSMSQLGLFGVNTGNGTAAHIYSVNQVFHFGPQVSLFYEGTAEVRGIPVQWWSTCQYLADLDVTFFGQYYFTLPGYQSAAYSLDDVRNPIPVRINVTGKTGSFPQRHINHLYEFSQFRADIDPGAAAFETPPHVYCGGRQETVPLPPVPEVFSFHSEVVTPNNRLIGNFKEWFDTADRVARYDTKPASGSAASSSDPISTVDDFATGLSYRIDRRTGGCVVSPVRNDTGFTDGLPVDPLHVRMTTAEEFFHFDNTSWAYVGEVDVGGLPCMRWIGLREDYPPNNPIQTTWEWSFAQPGWTSALPSSSDVTSQSFPVMLEVRGVHRKDFSFSYSFSMFSEFVDVSDFDIVSQCFTTAQKNRVQIIFPGQFPADLNVNWFRTALKKGVASAAQVESLRVTDIQIDRYGSQLVAEATLLDAARVAGDVLKPVAGVTMAEAFTNLRNSVQRGDLRFLVPIGHSDFNRVPVRASFVREVGVHSTVAEQVTYTKGSVRLVGGRTAGQLQLERTTGVWGGVCSSGWGAGSARVACRQLGYDGASQATYCVDEPVSPRAARTTPQSWLYGVQCAGTEESILACPNSGWRPAPCDGAGVVCIDTVVPATTPSASATDSSSPASPAAVSMATPPASTADTCDQAPSTTVTYSTGVLAGTAAAMLVLGGVIGNGVGFLVRRRMPELM</sequence>
<evidence type="ECO:0000256" key="1">
    <source>
        <dbReference type="ARBA" id="ARBA00004167"/>
    </source>
</evidence>
<feature type="signal peptide" evidence="12">
    <location>
        <begin position="1"/>
        <end position="22"/>
    </location>
</feature>
<evidence type="ECO:0000313" key="15">
    <source>
        <dbReference type="Proteomes" id="UP000838412"/>
    </source>
</evidence>
<dbReference type="OrthoDB" id="5983572at2759"/>
<evidence type="ECO:0000256" key="6">
    <source>
        <dbReference type="ARBA" id="ARBA00023136"/>
    </source>
</evidence>
<dbReference type="PANTHER" id="PTHR36902:SF1">
    <property type="entry name" value="ENRICHED IN SURFACE-LABELED PROTEOME PROTEIN 9"/>
    <property type="match status" value="1"/>
</dbReference>
<dbReference type="FunFam" id="3.10.250.10:FF:000016">
    <property type="entry name" value="Scavenger receptor cysteine-rich protein type 12"/>
    <property type="match status" value="1"/>
</dbReference>
<dbReference type="Pfam" id="PF25899">
    <property type="entry name" value="DUF7959"/>
    <property type="match status" value="1"/>
</dbReference>
<dbReference type="Pfam" id="PF25898">
    <property type="entry name" value="LolA_2nd_metazoa"/>
    <property type="match status" value="2"/>
</dbReference>
<evidence type="ECO:0000313" key="14">
    <source>
        <dbReference type="EMBL" id="CAH1233952.1"/>
    </source>
</evidence>
<keyword evidence="3 12" id="KW-0732">Signal</keyword>
<evidence type="ECO:0000256" key="10">
    <source>
        <dbReference type="SAM" id="MobiDB-lite"/>
    </source>
</evidence>
<reference evidence="14" key="1">
    <citation type="submission" date="2022-01" db="EMBL/GenBank/DDBJ databases">
        <authorList>
            <person name="Braso-Vives M."/>
        </authorList>
    </citation>
    <scope>NUCLEOTIDE SEQUENCE</scope>
</reference>
<evidence type="ECO:0000256" key="8">
    <source>
        <dbReference type="ARBA" id="ARBA00023180"/>
    </source>
</evidence>
<dbReference type="PROSITE" id="PS50287">
    <property type="entry name" value="SRCR_2"/>
    <property type="match status" value="1"/>
</dbReference>
<proteinExistence type="predicted"/>
<evidence type="ECO:0000256" key="9">
    <source>
        <dbReference type="PROSITE-ProRule" id="PRU00196"/>
    </source>
</evidence>
<dbReference type="SUPFAM" id="SSF56487">
    <property type="entry name" value="SRCR-like"/>
    <property type="match status" value="1"/>
</dbReference>
<evidence type="ECO:0000256" key="3">
    <source>
        <dbReference type="ARBA" id="ARBA00022729"/>
    </source>
</evidence>
<dbReference type="EMBL" id="OV696686">
    <property type="protein sequence ID" value="CAH1233952.1"/>
    <property type="molecule type" value="Genomic_DNA"/>
</dbReference>
<organism evidence="14 15">
    <name type="scientific">Branchiostoma lanceolatum</name>
    <name type="common">Common lancelet</name>
    <name type="synonym">Amphioxus lanceolatum</name>
    <dbReference type="NCBI Taxonomy" id="7740"/>
    <lineage>
        <taxon>Eukaryota</taxon>
        <taxon>Metazoa</taxon>
        <taxon>Chordata</taxon>
        <taxon>Cephalochordata</taxon>
        <taxon>Leptocardii</taxon>
        <taxon>Amphioxiformes</taxon>
        <taxon>Branchiostomatidae</taxon>
        <taxon>Branchiostoma</taxon>
    </lineage>
</organism>
<evidence type="ECO:0000256" key="12">
    <source>
        <dbReference type="SAM" id="SignalP"/>
    </source>
</evidence>
<comment type="caution">
    <text evidence="9">Lacks conserved residue(s) required for the propagation of feature annotation.</text>
</comment>
<keyword evidence="15" id="KW-1185">Reference proteome</keyword>
<dbReference type="PANTHER" id="PTHR36902">
    <property type="entry name" value="ENRICHED IN SURFACE-LABELED PROTEOME PROTEIN 9"/>
    <property type="match status" value="1"/>
</dbReference>
<dbReference type="SMART" id="SM00202">
    <property type="entry name" value="SR"/>
    <property type="match status" value="1"/>
</dbReference>
<keyword evidence="7 9" id="KW-1015">Disulfide bond</keyword>
<name>A0A8J9VWN4_BRALA</name>
<dbReference type="PRINTS" id="PR00258">
    <property type="entry name" value="SPERACTRCPTR"/>
</dbReference>
<dbReference type="InterPro" id="IPR058831">
    <property type="entry name" value="LolA-like_dom_2nd"/>
</dbReference>
<evidence type="ECO:0000256" key="7">
    <source>
        <dbReference type="ARBA" id="ARBA00023157"/>
    </source>
</evidence>
<feature type="transmembrane region" description="Helical" evidence="11">
    <location>
        <begin position="757"/>
        <end position="780"/>
    </location>
</feature>
<dbReference type="Gene3D" id="3.10.250.10">
    <property type="entry name" value="SRCR-like domain"/>
    <property type="match status" value="1"/>
</dbReference>
<evidence type="ECO:0000256" key="2">
    <source>
        <dbReference type="ARBA" id="ARBA00022692"/>
    </source>
</evidence>
<feature type="domain" description="SRCR" evidence="13">
    <location>
        <begin position="603"/>
        <end position="705"/>
    </location>
</feature>
<keyword evidence="5 11" id="KW-1133">Transmembrane helix</keyword>
<gene>
    <name evidence="14" type="primary">DMBT1</name>
    <name evidence="14" type="ORF">BLAG_LOCUS2533</name>
</gene>
<evidence type="ECO:0000256" key="4">
    <source>
        <dbReference type="ARBA" id="ARBA00022737"/>
    </source>
</evidence>
<dbReference type="GO" id="GO:0016020">
    <property type="term" value="C:membrane"/>
    <property type="evidence" value="ECO:0007669"/>
    <property type="project" value="UniProtKB-SubCell"/>
</dbReference>
<dbReference type="InterPro" id="IPR036772">
    <property type="entry name" value="SRCR-like_dom_sf"/>
</dbReference>
<protein>
    <submittedName>
        <fullName evidence="14">DMBT1 protein</fullName>
    </submittedName>
</protein>
<keyword evidence="4" id="KW-0677">Repeat</keyword>
<feature type="region of interest" description="Disordered" evidence="10">
    <location>
        <begin position="715"/>
        <end position="745"/>
    </location>
</feature>
<feature type="disulfide bond" evidence="9">
    <location>
        <begin position="677"/>
        <end position="687"/>
    </location>
</feature>
<dbReference type="Pfam" id="PF00530">
    <property type="entry name" value="SRCR"/>
    <property type="match status" value="1"/>
</dbReference>
<comment type="subcellular location">
    <subcellularLocation>
        <location evidence="1">Membrane</location>
        <topology evidence="1">Single-pass membrane protein</topology>
    </subcellularLocation>
</comment>
<feature type="chain" id="PRO_5035440309" evidence="12">
    <location>
        <begin position="23"/>
        <end position="788"/>
    </location>
</feature>
<feature type="compositionally biased region" description="Low complexity" evidence="10">
    <location>
        <begin position="715"/>
        <end position="740"/>
    </location>
</feature>
<evidence type="ECO:0000256" key="5">
    <source>
        <dbReference type="ARBA" id="ARBA00022989"/>
    </source>
</evidence>